<accession>A0A5B7HQM9</accession>
<evidence type="ECO:0000313" key="3">
    <source>
        <dbReference type="Proteomes" id="UP000324222"/>
    </source>
</evidence>
<keyword evidence="3" id="KW-1185">Reference proteome</keyword>
<organism evidence="2 3">
    <name type="scientific">Portunus trituberculatus</name>
    <name type="common">Swimming crab</name>
    <name type="synonym">Neptunus trituberculatus</name>
    <dbReference type="NCBI Taxonomy" id="210409"/>
    <lineage>
        <taxon>Eukaryota</taxon>
        <taxon>Metazoa</taxon>
        <taxon>Ecdysozoa</taxon>
        <taxon>Arthropoda</taxon>
        <taxon>Crustacea</taxon>
        <taxon>Multicrustacea</taxon>
        <taxon>Malacostraca</taxon>
        <taxon>Eumalacostraca</taxon>
        <taxon>Eucarida</taxon>
        <taxon>Decapoda</taxon>
        <taxon>Pleocyemata</taxon>
        <taxon>Brachyura</taxon>
        <taxon>Eubrachyura</taxon>
        <taxon>Portunoidea</taxon>
        <taxon>Portunidae</taxon>
        <taxon>Portuninae</taxon>
        <taxon>Portunus</taxon>
    </lineage>
</organism>
<reference evidence="2 3" key="1">
    <citation type="submission" date="2019-05" db="EMBL/GenBank/DDBJ databases">
        <title>Another draft genome of Portunus trituberculatus and its Hox gene families provides insights of decapod evolution.</title>
        <authorList>
            <person name="Jeong J.-H."/>
            <person name="Song I."/>
            <person name="Kim S."/>
            <person name="Choi T."/>
            <person name="Kim D."/>
            <person name="Ryu S."/>
            <person name="Kim W."/>
        </authorList>
    </citation>
    <scope>NUCLEOTIDE SEQUENCE [LARGE SCALE GENOMIC DNA]</scope>
    <source>
        <tissue evidence="2">Muscle</tissue>
    </source>
</reference>
<evidence type="ECO:0000256" key="1">
    <source>
        <dbReference type="SAM" id="MobiDB-lite"/>
    </source>
</evidence>
<comment type="caution">
    <text evidence="2">The sequence shown here is derived from an EMBL/GenBank/DDBJ whole genome shotgun (WGS) entry which is preliminary data.</text>
</comment>
<sequence>MEGGVVSRGFTLASSFEPCSYRASHEVTRTTSRHGKGHFSSSLHPAKEKPLPPPAQIRSLALTSTIRCQHCPPPPPPASLCSVTAPLCLSSFTRVSFWCVHR</sequence>
<gene>
    <name evidence="2" type="ORF">E2C01_066332</name>
</gene>
<evidence type="ECO:0000313" key="2">
    <source>
        <dbReference type="EMBL" id="MPC72039.1"/>
    </source>
</evidence>
<protein>
    <submittedName>
        <fullName evidence="2">Uncharacterized protein</fullName>
    </submittedName>
</protein>
<dbReference type="AlphaFoldDB" id="A0A5B7HQM9"/>
<dbReference type="OrthoDB" id="6433576at2759"/>
<name>A0A5B7HQM9_PORTR</name>
<feature type="region of interest" description="Disordered" evidence="1">
    <location>
        <begin position="27"/>
        <end position="53"/>
    </location>
</feature>
<dbReference type="Proteomes" id="UP000324222">
    <property type="component" value="Unassembled WGS sequence"/>
</dbReference>
<proteinExistence type="predicted"/>
<dbReference type="EMBL" id="VSRR010034022">
    <property type="protein sequence ID" value="MPC72039.1"/>
    <property type="molecule type" value="Genomic_DNA"/>
</dbReference>